<keyword evidence="4" id="KW-1185">Reference proteome</keyword>
<proteinExistence type="predicted"/>
<comment type="caution">
    <text evidence="3">The sequence shown here is derived from an EMBL/GenBank/DDBJ whole genome shotgun (WGS) entry which is preliminary data.</text>
</comment>
<evidence type="ECO:0000256" key="1">
    <source>
        <dbReference type="SAM" id="Phobius"/>
    </source>
</evidence>
<dbReference type="InterPro" id="IPR040410">
    <property type="entry name" value="UPF0658_Golgi"/>
</dbReference>
<dbReference type="PANTHER" id="PTHR34391">
    <property type="entry name" value="UPF0658 GOLGI APPARATUS MEMBRANE PROTEIN C1952.10C-RELATED"/>
    <property type="match status" value="1"/>
</dbReference>
<name>A0A9P5TE67_9AGAM</name>
<evidence type="ECO:0000256" key="2">
    <source>
        <dbReference type="SAM" id="SignalP"/>
    </source>
</evidence>
<sequence length="564" mass="63629">MRAKIYLAALLLRISLTASGGSAAHFIHLVLRFPSSWSVICSLFSNMLAITHPWLMVKSIYLRVTLNNVTLAFFLFSFFHCFTQGILQSFLFVADDTWGSVTTEILAHANINSTIFPQYTGRHGSYSLELCNKVPAIGGDPHPCVPFFTAGQLDPITIPQRFLPPNSQVSEPGASLSPSPSGQSNVTSALWLLDNSLGIHIDSQPRPDGFSDVIITSDDGNLSITLDPICTFSLLYPEAKLSQARREELSLIGTQFWFFGLAVFALVFESIPHILALLIARLIATGWSTYALWRTSNINGRLQHIIEAPNSPCHLELYGPYFSRRTSLQIADLALHWDALFISALLSWRLYKVYRTQTFRRVGPPKDVLRMYAYFLAVLVSIQLSVFILVNAMALWVDQLLHGAIKKLSSHTVVYDGTFITTAVLLIPWLMLGWFSVRRESRKLTSAFLAIAFFFLFAWSMMFYSRVYRFTFVDWPFFGCMTVTSFVTLISSTGFAFVCLRNYDKGLAQWIYLEQSFERDDFDPDLFPTEVTEKEWKPNADRASIVKVALPELLRDDGQLGIMA</sequence>
<organism evidence="3 4">
    <name type="scientific">Russula ochroleuca</name>
    <dbReference type="NCBI Taxonomy" id="152965"/>
    <lineage>
        <taxon>Eukaryota</taxon>
        <taxon>Fungi</taxon>
        <taxon>Dikarya</taxon>
        <taxon>Basidiomycota</taxon>
        <taxon>Agaricomycotina</taxon>
        <taxon>Agaricomycetes</taxon>
        <taxon>Russulales</taxon>
        <taxon>Russulaceae</taxon>
        <taxon>Russula</taxon>
    </lineage>
</organism>
<evidence type="ECO:0000313" key="3">
    <source>
        <dbReference type="EMBL" id="KAF8486938.1"/>
    </source>
</evidence>
<keyword evidence="1" id="KW-0472">Membrane</keyword>
<reference evidence="3" key="2">
    <citation type="journal article" date="2020" name="Nat. Commun.">
        <title>Large-scale genome sequencing of mycorrhizal fungi provides insights into the early evolution of symbiotic traits.</title>
        <authorList>
            <person name="Miyauchi S."/>
            <person name="Kiss E."/>
            <person name="Kuo A."/>
            <person name="Drula E."/>
            <person name="Kohler A."/>
            <person name="Sanchez-Garcia M."/>
            <person name="Morin E."/>
            <person name="Andreopoulos B."/>
            <person name="Barry K.W."/>
            <person name="Bonito G."/>
            <person name="Buee M."/>
            <person name="Carver A."/>
            <person name="Chen C."/>
            <person name="Cichocki N."/>
            <person name="Clum A."/>
            <person name="Culley D."/>
            <person name="Crous P.W."/>
            <person name="Fauchery L."/>
            <person name="Girlanda M."/>
            <person name="Hayes R.D."/>
            <person name="Keri Z."/>
            <person name="LaButti K."/>
            <person name="Lipzen A."/>
            <person name="Lombard V."/>
            <person name="Magnuson J."/>
            <person name="Maillard F."/>
            <person name="Murat C."/>
            <person name="Nolan M."/>
            <person name="Ohm R.A."/>
            <person name="Pangilinan J."/>
            <person name="Pereira M.F."/>
            <person name="Perotto S."/>
            <person name="Peter M."/>
            <person name="Pfister S."/>
            <person name="Riley R."/>
            <person name="Sitrit Y."/>
            <person name="Stielow J.B."/>
            <person name="Szollosi G."/>
            <person name="Zifcakova L."/>
            <person name="Stursova M."/>
            <person name="Spatafora J.W."/>
            <person name="Tedersoo L."/>
            <person name="Vaario L.M."/>
            <person name="Yamada A."/>
            <person name="Yan M."/>
            <person name="Wang P."/>
            <person name="Xu J."/>
            <person name="Bruns T."/>
            <person name="Baldrian P."/>
            <person name="Vilgalys R."/>
            <person name="Dunand C."/>
            <person name="Henrissat B."/>
            <person name="Grigoriev I.V."/>
            <person name="Hibbett D."/>
            <person name="Nagy L.G."/>
            <person name="Martin F.M."/>
        </authorList>
    </citation>
    <scope>NUCLEOTIDE SEQUENCE</scope>
    <source>
        <strain evidence="3">Prilba</strain>
    </source>
</reference>
<feature type="transmembrane region" description="Helical" evidence="1">
    <location>
        <begin position="249"/>
        <end position="268"/>
    </location>
</feature>
<dbReference type="OrthoDB" id="2684482at2759"/>
<keyword evidence="2" id="KW-0732">Signal</keyword>
<dbReference type="GO" id="GO:0005794">
    <property type="term" value="C:Golgi apparatus"/>
    <property type="evidence" value="ECO:0007669"/>
    <property type="project" value="TreeGrafter"/>
</dbReference>
<evidence type="ECO:0000313" key="4">
    <source>
        <dbReference type="Proteomes" id="UP000759537"/>
    </source>
</evidence>
<feature type="signal peptide" evidence="2">
    <location>
        <begin position="1"/>
        <end position="23"/>
    </location>
</feature>
<feature type="transmembrane region" description="Helical" evidence="1">
    <location>
        <begin position="417"/>
        <end position="437"/>
    </location>
</feature>
<keyword evidence="1" id="KW-1133">Transmembrane helix</keyword>
<protein>
    <submittedName>
        <fullName evidence="3">Uncharacterized protein</fullName>
    </submittedName>
</protein>
<feature type="transmembrane region" description="Helical" evidence="1">
    <location>
        <begin position="444"/>
        <end position="464"/>
    </location>
</feature>
<feature type="transmembrane region" description="Helical" evidence="1">
    <location>
        <begin position="33"/>
        <end position="57"/>
    </location>
</feature>
<gene>
    <name evidence="3" type="ORF">DFH94DRAFT_702089</name>
</gene>
<keyword evidence="1" id="KW-0812">Transmembrane</keyword>
<dbReference type="Proteomes" id="UP000759537">
    <property type="component" value="Unassembled WGS sequence"/>
</dbReference>
<dbReference type="PANTHER" id="PTHR34391:SF2">
    <property type="entry name" value="TRP C-TERMINAL DOMAIN-CONTAINING PROTEIN"/>
    <property type="match status" value="1"/>
</dbReference>
<accession>A0A9P5TE67</accession>
<feature type="transmembrane region" description="Helical" evidence="1">
    <location>
        <begin position="372"/>
        <end position="397"/>
    </location>
</feature>
<feature type="transmembrane region" description="Helical" evidence="1">
    <location>
        <begin position="69"/>
        <end position="94"/>
    </location>
</feature>
<dbReference type="AlphaFoldDB" id="A0A9P5TE67"/>
<reference evidence="3" key="1">
    <citation type="submission" date="2019-10" db="EMBL/GenBank/DDBJ databases">
        <authorList>
            <consortium name="DOE Joint Genome Institute"/>
            <person name="Kuo A."/>
            <person name="Miyauchi S."/>
            <person name="Kiss E."/>
            <person name="Drula E."/>
            <person name="Kohler A."/>
            <person name="Sanchez-Garcia M."/>
            <person name="Andreopoulos B."/>
            <person name="Barry K.W."/>
            <person name="Bonito G."/>
            <person name="Buee M."/>
            <person name="Carver A."/>
            <person name="Chen C."/>
            <person name="Cichocki N."/>
            <person name="Clum A."/>
            <person name="Culley D."/>
            <person name="Crous P.W."/>
            <person name="Fauchery L."/>
            <person name="Girlanda M."/>
            <person name="Hayes R."/>
            <person name="Keri Z."/>
            <person name="LaButti K."/>
            <person name="Lipzen A."/>
            <person name="Lombard V."/>
            <person name="Magnuson J."/>
            <person name="Maillard F."/>
            <person name="Morin E."/>
            <person name="Murat C."/>
            <person name="Nolan M."/>
            <person name="Ohm R."/>
            <person name="Pangilinan J."/>
            <person name="Pereira M."/>
            <person name="Perotto S."/>
            <person name="Peter M."/>
            <person name="Riley R."/>
            <person name="Sitrit Y."/>
            <person name="Stielow B."/>
            <person name="Szollosi G."/>
            <person name="Zifcakova L."/>
            <person name="Stursova M."/>
            <person name="Spatafora J.W."/>
            <person name="Tedersoo L."/>
            <person name="Vaario L.-M."/>
            <person name="Yamada A."/>
            <person name="Yan M."/>
            <person name="Wang P."/>
            <person name="Xu J."/>
            <person name="Bruns T."/>
            <person name="Baldrian P."/>
            <person name="Vilgalys R."/>
            <person name="Henrissat B."/>
            <person name="Grigoriev I.V."/>
            <person name="Hibbett D."/>
            <person name="Nagy L.G."/>
            <person name="Martin F.M."/>
        </authorList>
    </citation>
    <scope>NUCLEOTIDE SEQUENCE</scope>
    <source>
        <strain evidence="3">Prilba</strain>
    </source>
</reference>
<feature type="transmembrane region" description="Helical" evidence="1">
    <location>
        <begin position="476"/>
        <end position="500"/>
    </location>
</feature>
<dbReference type="EMBL" id="WHVB01000001">
    <property type="protein sequence ID" value="KAF8486938.1"/>
    <property type="molecule type" value="Genomic_DNA"/>
</dbReference>
<feature type="chain" id="PRO_5040268996" evidence="2">
    <location>
        <begin position="24"/>
        <end position="564"/>
    </location>
</feature>